<comment type="caution">
    <text evidence="2">The sequence shown here is derived from an EMBL/GenBank/DDBJ whole genome shotgun (WGS) entry which is preliminary data.</text>
</comment>
<evidence type="ECO:0000313" key="3">
    <source>
        <dbReference type="Proteomes" id="UP000784294"/>
    </source>
</evidence>
<dbReference type="Pfam" id="PF00022">
    <property type="entry name" value="Actin"/>
    <property type="match status" value="1"/>
</dbReference>
<proteinExistence type="predicted"/>
<keyword evidence="3" id="KW-1185">Reference proteome</keyword>
<dbReference type="SUPFAM" id="SSF53067">
    <property type="entry name" value="Actin-like ATPase domain"/>
    <property type="match status" value="1"/>
</dbReference>
<comment type="function">
    <text evidence="1">Actins are highly conserved proteins that are involved in various types of cell motility and are ubiquitously expressed in all eukaryotic cells.</text>
</comment>
<sequence>MKSSFECRAGYASSKVPHLCFRNLVHKHRLKKGDISVGNDITSLDDVRYSLKSPFDRNLSIHIDVQEHIFDYIFTKLGITTSTIENPIVLNETICNPNTCRMRTY</sequence>
<gene>
    <name evidence="2" type="ORF">PXEA_LOCUS26189</name>
</gene>
<dbReference type="InterPro" id="IPR043129">
    <property type="entry name" value="ATPase_NBD"/>
</dbReference>
<dbReference type="InterPro" id="IPR004000">
    <property type="entry name" value="Actin"/>
</dbReference>
<organism evidence="2 3">
    <name type="scientific">Protopolystoma xenopodis</name>
    <dbReference type="NCBI Taxonomy" id="117903"/>
    <lineage>
        <taxon>Eukaryota</taxon>
        <taxon>Metazoa</taxon>
        <taxon>Spiralia</taxon>
        <taxon>Lophotrochozoa</taxon>
        <taxon>Platyhelminthes</taxon>
        <taxon>Monogenea</taxon>
        <taxon>Polyopisthocotylea</taxon>
        <taxon>Polystomatidea</taxon>
        <taxon>Polystomatidae</taxon>
        <taxon>Protopolystoma</taxon>
    </lineage>
</organism>
<accession>A0A448XB69</accession>
<dbReference type="EMBL" id="CAAALY010244594">
    <property type="protein sequence ID" value="VEL32749.1"/>
    <property type="molecule type" value="Genomic_DNA"/>
</dbReference>
<reference evidence="2" key="1">
    <citation type="submission" date="2018-11" db="EMBL/GenBank/DDBJ databases">
        <authorList>
            <consortium name="Pathogen Informatics"/>
        </authorList>
    </citation>
    <scope>NUCLEOTIDE SEQUENCE</scope>
</reference>
<dbReference type="Gene3D" id="3.30.420.40">
    <property type="match status" value="1"/>
</dbReference>
<dbReference type="AlphaFoldDB" id="A0A448XB69"/>
<protein>
    <submittedName>
        <fullName evidence="2">Uncharacterized protein</fullName>
    </submittedName>
</protein>
<dbReference type="OrthoDB" id="7340501at2759"/>
<evidence type="ECO:0000313" key="2">
    <source>
        <dbReference type="EMBL" id="VEL32749.1"/>
    </source>
</evidence>
<dbReference type="Proteomes" id="UP000784294">
    <property type="component" value="Unassembled WGS sequence"/>
</dbReference>
<name>A0A448XB69_9PLAT</name>
<evidence type="ECO:0000256" key="1">
    <source>
        <dbReference type="ARBA" id="ARBA00003520"/>
    </source>
</evidence>